<evidence type="ECO:0000256" key="1">
    <source>
        <dbReference type="SAM" id="MobiDB-lite"/>
    </source>
</evidence>
<feature type="compositionally biased region" description="Polar residues" evidence="1">
    <location>
        <begin position="160"/>
        <end position="170"/>
    </location>
</feature>
<feature type="compositionally biased region" description="Low complexity" evidence="1">
    <location>
        <begin position="937"/>
        <end position="951"/>
    </location>
</feature>
<sequence>MDILSSLSGVPGIPKAAMVEMEQRTEALLKSSSFQGMLELEKKYKVERLRAAQSLLPSSQHAAQLKGATPPRPERPDSGFPQEHFLMVNATRRTTCPPPLSISVPQAVDSERRGRPSEREDERAIEEDTDIATPTNSEPFQKQVKFLATDDDHDEEDGMSEQSSICQSPSWEGYGQRKKEKKKEAEQRRREKEQAEKDVRAAKKRNTARLSKAPPAPATATRNSRLVGLMAADRSMSDSLLVSRHLLQHTQPIQRPEEVGRTVSADDIQNSRLHRPAVTQVLSGSSDNSRRAGGPAGGKPSPSAIPHHLLCDSDLASTHDLRRATPDGPEPLNHHASSTLPPRHGNRSPRDAAFPPSASRTPRLRHISPSAGNRSNGMLQGTTSANHSQESLSAGPTADRPRGNGYVVHQRAQAAEWAMAGLADEQLVGNVGQYYPPSKSSSGQTQPTRRSSLTQDARSVAMKLVGMKTPSSGRESASQANYLTFKAIAYSDCGVDASASVASMPTLPRKVDGEDPSTSEAAIMGSDSELHEAEAALQRPTTSQSSLSSSGPSLTGSAPGSRSKMARSLKDAAKAALAMSKGSQIPTDTSTPTISMPPFLALRARLHSRTSVHTENKASRAAEAARDPELVCVLLHSAFLASIKPQEIDAQEPYRASEGSSSSSAFEDGSPLPSPTTTPDTSRPQSAKDIPLATSDLTKVNAQPDGLQDDEQTLRQSLDSSKSSTPRVGDSVARESIQAGAEDRWSRTALPIDMDCDAQSFMTTVSHFDNVDTEQLSSNSPSLPPAGSGQPKALKPVSRSSSRSGDAEPALSIPPRSRERNQATPVGSPTVSSSSGDERHGGVVTEHTTLDVSVDLGETPSIKESSMFRASTSYARPFQQGEEKESGLRVSEGHKERHREKSTKTARHDNMLGVREQEEEETIGIAAQNVSQREQMPGSISGPSSVGSMSPDAPSSEFQVSNNPFFANFPETFKHHGILREIPTPTGPPSPVSLPSPLHPVPPQSAAQPRANSAPSPSLASTATSRTSTPSARSPGTPPVSILKQPKTSTSEHRPQILSALPKHMQLQTGSPARPPTTLAETRMAPIAKMLVECCSCKFYHDMPSKIYECMAKPDAVIEDKLLGISGAITTMVKCPWCQHNMSRNCCAGYAAVVYLKEKLH</sequence>
<feature type="compositionally biased region" description="Basic and acidic residues" evidence="1">
    <location>
        <begin position="109"/>
        <end position="122"/>
    </location>
</feature>
<gene>
    <name evidence="2" type="ORF">N657DRAFT_564271</name>
</gene>
<feature type="region of interest" description="Disordered" evidence="1">
    <location>
        <begin position="773"/>
        <end position="962"/>
    </location>
</feature>
<dbReference type="Proteomes" id="UP001302602">
    <property type="component" value="Unassembled WGS sequence"/>
</dbReference>
<name>A0AAN6UC80_9PEZI</name>
<feature type="compositionally biased region" description="Polar residues" evidence="1">
    <location>
        <begin position="714"/>
        <end position="726"/>
    </location>
</feature>
<feature type="compositionally biased region" description="Pro residues" evidence="1">
    <location>
        <begin position="985"/>
        <end position="1003"/>
    </location>
</feature>
<evidence type="ECO:0000313" key="2">
    <source>
        <dbReference type="EMBL" id="KAK4128896.1"/>
    </source>
</evidence>
<feature type="region of interest" description="Disordered" evidence="1">
    <location>
        <begin position="433"/>
        <end position="456"/>
    </location>
</feature>
<feature type="compositionally biased region" description="Low complexity" evidence="1">
    <location>
        <begin position="1009"/>
        <end position="1035"/>
    </location>
</feature>
<comment type="caution">
    <text evidence="2">The sequence shown here is derived from an EMBL/GenBank/DDBJ whole genome shotgun (WGS) entry which is preliminary data.</text>
</comment>
<feature type="region of interest" description="Disordered" evidence="1">
    <location>
        <begin position="979"/>
        <end position="1054"/>
    </location>
</feature>
<feature type="compositionally biased region" description="Low complexity" evidence="1">
    <location>
        <begin position="537"/>
        <end position="561"/>
    </location>
</feature>
<dbReference type="GeneID" id="87825037"/>
<accession>A0AAN6UC80</accession>
<feature type="region of interest" description="Disordered" evidence="1">
    <location>
        <begin position="531"/>
        <end position="594"/>
    </location>
</feature>
<feature type="region of interest" description="Disordered" evidence="1">
    <location>
        <begin position="651"/>
        <end position="741"/>
    </location>
</feature>
<protein>
    <submittedName>
        <fullName evidence="2">Uncharacterized protein</fullName>
    </submittedName>
</protein>
<dbReference type="AlphaFoldDB" id="A0AAN6UC80"/>
<reference evidence="2" key="1">
    <citation type="journal article" date="2023" name="Mol. Phylogenet. Evol.">
        <title>Genome-scale phylogeny and comparative genomics of the fungal order Sordariales.</title>
        <authorList>
            <person name="Hensen N."/>
            <person name="Bonometti L."/>
            <person name="Westerberg I."/>
            <person name="Brannstrom I.O."/>
            <person name="Guillou S."/>
            <person name="Cros-Aarteil S."/>
            <person name="Calhoun S."/>
            <person name="Haridas S."/>
            <person name="Kuo A."/>
            <person name="Mondo S."/>
            <person name="Pangilinan J."/>
            <person name="Riley R."/>
            <person name="LaButti K."/>
            <person name="Andreopoulos B."/>
            <person name="Lipzen A."/>
            <person name="Chen C."/>
            <person name="Yan M."/>
            <person name="Daum C."/>
            <person name="Ng V."/>
            <person name="Clum A."/>
            <person name="Steindorff A."/>
            <person name="Ohm R.A."/>
            <person name="Martin F."/>
            <person name="Silar P."/>
            <person name="Natvig D.O."/>
            <person name="Lalanne C."/>
            <person name="Gautier V."/>
            <person name="Ament-Velasquez S.L."/>
            <person name="Kruys A."/>
            <person name="Hutchinson M.I."/>
            <person name="Powell A.J."/>
            <person name="Barry K."/>
            <person name="Miller A.N."/>
            <person name="Grigoriev I.V."/>
            <person name="Debuchy R."/>
            <person name="Gladieux P."/>
            <person name="Hiltunen Thoren M."/>
            <person name="Johannesson H."/>
        </authorList>
    </citation>
    <scope>NUCLEOTIDE SEQUENCE</scope>
    <source>
        <strain evidence="2">CBS 731.68</strain>
    </source>
</reference>
<dbReference type="RefSeq" id="XP_062652667.1">
    <property type="nucleotide sequence ID" value="XM_062788267.1"/>
</dbReference>
<feature type="region of interest" description="Disordered" evidence="1">
    <location>
        <begin position="267"/>
        <end position="308"/>
    </location>
</feature>
<reference evidence="2" key="2">
    <citation type="submission" date="2023-05" db="EMBL/GenBank/DDBJ databases">
        <authorList>
            <consortium name="Lawrence Berkeley National Laboratory"/>
            <person name="Steindorff A."/>
            <person name="Hensen N."/>
            <person name="Bonometti L."/>
            <person name="Westerberg I."/>
            <person name="Brannstrom I.O."/>
            <person name="Guillou S."/>
            <person name="Cros-Aarteil S."/>
            <person name="Calhoun S."/>
            <person name="Haridas S."/>
            <person name="Kuo A."/>
            <person name="Mondo S."/>
            <person name="Pangilinan J."/>
            <person name="Riley R."/>
            <person name="Labutti K."/>
            <person name="Andreopoulos B."/>
            <person name="Lipzen A."/>
            <person name="Chen C."/>
            <person name="Yanf M."/>
            <person name="Daum C."/>
            <person name="Ng V."/>
            <person name="Clum A."/>
            <person name="Ohm R."/>
            <person name="Martin F."/>
            <person name="Silar P."/>
            <person name="Natvig D."/>
            <person name="Lalanne C."/>
            <person name="Gautier V."/>
            <person name="Ament-Velasquez S.L."/>
            <person name="Kruys A."/>
            <person name="Hutchinson M.I."/>
            <person name="Powell A.J."/>
            <person name="Barry K."/>
            <person name="Miller A.N."/>
            <person name="Grigoriev I.V."/>
            <person name="Debuchy R."/>
            <person name="Gladieux P."/>
            <person name="Thoren M.H."/>
            <person name="Johannesson H."/>
        </authorList>
    </citation>
    <scope>NUCLEOTIDE SEQUENCE</scope>
    <source>
        <strain evidence="2">CBS 731.68</strain>
    </source>
</reference>
<feature type="compositionally biased region" description="Polar residues" evidence="1">
    <location>
        <begin position="862"/>
        <end position="874"/>
    </location>
</feature>
<feature type="compositionally biased region" description="Acidic residues" evidence="1">
    <location>
        <begin position="149"/>
        <end position="159"/>
    </location>
</feature>
<feature type="compositionally biased region" description="Low complexity" evidence="1">
    <location>
        <begin position="824"/>
        <end position="835"/>
    </location>
</feature>
<feature type="compositionally biased region" description="Basic and acidic residues" evidence="1">
    <location>
        <begin position="182"/>
        <end position="201"/>
    </location>
</feature>
<feature type="compositionally biased region" description="Basic and acidic residues" evidence="1">
    <location>
        <begin position="881"/>
        <end position="895"/>
    </location>
</feature>
<feature type="region of interest" description="Disordered" evidence="1">
    <location>
        <begin position="55"/>
        <end position="224"/>
    </location>
</feature>
<feature type="compositionally biased region" description="Polar residues" evidence="1">
    <location>
        <begin position="581"/>
        <end position="594"/>
    </location>
</feature>
<organism evidence="2 3">
    <name type="scientific">Parathielavia appendiculata</name>
    <dbReference type="NCBI Taxonomy" id="2587402"/>
    <lineage>
        <taxon>Eukaryota</taxon>
        <taxon>Fungi</taxon>
        <taxon>Dikarya</taxon>
        <taxon>Ascomycota</taxon>
        <taxon>Pezizomycotina</taxon>
        <taxon>Sordariomycetes</taxon>
        <taxon>Sordariomycetidae</taxon>
        <taxon>Sordariales</taxon>
        <taxon>Chaetomiaceae</taxon>
        <taxon>Parathielavia</taxon>
    </lineage>
</organism>
<keyword evidence="3" id="KW-1185">Reference proteome</keyword>
<feature type="compositionally biased region" description="Polar residues" evidence="1">
    <location>
        <begin position="438"/>
        <end position="456"/>
    </location>
</feature>
<dbReference type="EMBL" id="MU853223">
    <property type="protein sequence ID" value="KAK4128896.1"/>
    <property type="molecule type" value="Genomic_DNA"/>
</dbReference>
<feature type="region of interest" description="Disordered" evidence="1">
    <location>
        <begin position="320"/>
        <end position="404"/>
    </location>
</feature>
<proteinExistence type="predicted"/>
<evidence type="ECO:0000313" key="3">
    <source>
        <dbReference type="Proteomes" id="UP001302602"/>
    </source>
</evidence>
<feature type="compositionally biased region" description="Low complexity" evidence="1">
    <location>
        <begin position="656"/>
        <end position="685"/>
    </location>
</feature>
<feature type="compositionally biased region" description="Polar residues" evidence="1">
    <location>
        <begin position="370"/>
        <end position="394"/>
    </location>
</feature>